<accession>A0AAF3EH42</accession>
<protein>
    <recommendedName>
        <fullName evidence="3">F-box domain-containing protein</fullName>
    </recommendedName>
</protein>
<keyword evidence="1" id="KW-1185">Reference proteome</keyword>
<dbReference type="Proteomes" id="UP000887575">
    <property type="component" value="Unassembled WGS sequence"/>
</dbReference>
<proteinExistence type="predicted"/>
<organism evidence="1 2">
    <name type="scientific">Mesorhabditis belari</name>
    <dbReference type="NCBI Taxonomy" id="2138241"/>
    <lineage>
        <taxon>Eukaryota</taxon>
        <taxon>Metazoa</taxon>
        <taxon>Ecdysozoa</taxon>
        <taxon>Nematoda</taxon>
        <taxon>Chromadorea</taxon>
        <taxon>Rhabditida</taxon>
        <taxon>Rhabditina</taxon>
        <taxon>Rhabditomorpha</taxon>
        <taxon>Rhabditoidea</taxon>
        <taxon>Rhabditidae</taxon>
        <taxon>Mesorhabditinae</taxon>
        <taxon>Mesorhabditis</taxon>
    </lineage>
</organism>
<reference evidence="2" key="1">
    <citation type="submission" date="2024-02" db="UniProtKB">
        <authorList>
            <consortium name="WormBaseParasite"/>
        </authorList>
    </citation>
    <scope>IDENTIFICATION</scope>
</reference>
<evidence type="ECO:0000313" key="1">
    <source>
        <dbReference type="Proteomes" id="UP000887575"/>
    </source>
</evidence>
<sequence>MESFQKEQLNPMSTPSVNFLEALPDVVFYEVMKKLPARVIENCVRLLSRDCYRRVELRRARLPRVYFEELHVDKNQFYYDSGARNRYRETIDPVNLMQHLEYLGERTTFKTLSLMYVNWEMFANCKFECKILICFVEDGATLSPERFMDMFCSIRPTQELTIYEVWLEGWGNDPLNDTILLNSRLLRVLVVDFPRTGCTLNGIQTWLGDWFTSGRQIDRISLRAVGGEAELQKFLHNLSGQQAADYRLFFEKGKWGRYKGSFGFCVTRKVPCVSSDKTGCQGCSKTDPPGYAGFNKDLIENQADGCLTRKLTCHQPNYVVYRATSGTVSQADPILVLDCNKDSKWVTREEKWRVESVDCHNSTEPKKPKSVCKLEKITGPCKFEIK</sequence>
<evidence type="ECO:0008006" key="3">
    <source>
        <dbReference type="Google" id="ProtNLM"/>
    </source>
</evidence>
<evidence type="ECO:0000313" key="2">
    <source>
        <dbReference type="WBParaSite" id="MBELARI_LOCUS1330.2"/>
    </source>
</evidence>
<name>A0AAF3EH42_9BILA</name>
<dbReference type="AlphaFoldDB" id="A0AAF3EH42"/>
<dbReference type="WBParaSite" id="MBELARI_LOCUS1330.2">
    <property type="protein sequence ID" value="MBELARI_LOCUS1330.2"/>
    <property type="gene ID" value="MBELARI_LOCUS1330"/>
</dbReference>